<dbReference type="OrthoDB" id="9996895at2759"/>
<reference evidence="2" key="1">
    <citation type="submission" date="2016-04" db="EMBL/GenBank/DDBJ databases">
        <authorList>
            <person name="Evans L.H."/>
            <person name="Alamgir A."/>
            <person name="Owens N."/>
            <person name="Weber N.D."/>
            <person name="Virtaneva K."/>
            <person name="Barbian K."/>
            <person name="Babar A."/>
            <person name="Rosenke K."/>
        </authorList>
    </citation>
    <scope>NUCLEOTIDE SEQUENCE [LARGE SCALE GENOMIC DNA]</scope>
    <source>
        <strain evidence="2">CBS 101.48</strain>
    </source>
</reference>
<dbReference type="Pfam" id="PF03215">
    <property type="entry name" value="Rad17"/>
    <property type="match status" value="1"/>
</dbReference>
<dbReference type="PANTHER" id="PTHR23389:SF21">
    <property type="entry name" value="ATPASE FAMILY AAA DOMAIN-CONTAINING PROTEIN 5"/>
    <property type="match status" value="1"/>
</dbReference>
<feature type="compositionally biased region" description="Basic and acidic residues" evidence="1">
    <location>
        <begin position="89"/>
        <end position="105"/>
    </location>
</feature>
<proteinExistence type="predicted"/>
<name>A0A163V8K0_ABSGL</name>
<dbReference type="GO" id="GO:0005634">
    <property type="term" value="C:nucleus"/>
    <property type="evidence" value="ECO:0007669"/>
    <property type="project" value="TreeGrafter"/>
</dbReference>
<feature type="compositionally biased region" description="Polar residues" evidence="1">
    <location>
        <begin position="54"/>
        <end position="67"/>
    </location>
</feature>
<dbReference type="EMBL" id="LT552047">
    <property type="protein sequence ID" value="SAL98177.1"/>
    <property type="molecule type" value="Genomic_DNA"/>
</dbReference>
<keyword evidence="3" id="KW-1185">Reference proteome</keyword>
<organism evidence="2">
    <name type="scientific">Absidia glauca</name>
    <name type="common">Pin mould</name>
    <dbReference type="NCBI Taxonomy" id="4829"/>
    <lineage>
        <taxon>Eukaryota</taxon>
        <taxon>Fungi</taxon>
        <taxon>Fungi incertae sedis</taxon>
        <taxon>Mucoromycota</taxon>
        <taxon>Mucoromycotina</taxon>
        <taxon>Mucoromycetes</taxon>
        <taxon>Mucorales</taxon>
        <taxon>Cunninghamellaceae</taxon>
        <taxon>Absidia</taxon>
    </lineage>
</organism>
<dbReference type="GO" id="GO:0003677">
    <property type="term" value="F:DNA binding"/>
    <property type="evidence" value="ECO:0007669"/>
    <property type="project" value="TreeGrafter"/>
</dbReference>
<dbReference type="AlphaFoldDB" id="A0A163V8K0"/>
<dbReference type="STRING" id="4829.A0A163V8K0"/>
<accession>A0A163V8K0</accession>
<evidence type="ECO:0000313" key="2">
    <source>
        <dbReference type="EMBL" id="SAL98177.1"/>
    </source>
</evidence>
<evidence type="ECO:0000256" key="1">
    <source>
        <dbReference type="SAM" id="MobiDB-lite"/>
    </source>
</evidence>
<gene>
    <name evidence="2" type="primary">ABSGL_03704.1 scaffold 4609</name>
</gene>
<sequence length="729" mass="82262">MNDSLVPRKRILRPFFTPGATRVSDASPPNGQVKIKKHKVLSDVPRTFRPPGLTLSTPSTNNKQPTKLFSIFRSQQSRSRPATPTPQCDLKDYFGSKRSSPDHGRSGNAFTPARSSKDHTPTTMKENLSPLVSSSTTNDDTSKMRQVEAAALPDKVIFEGGHIRQSSTTEDLSCLCNAIPTRTNTTSQSQMDAIVKAQGRMYLDSLRERRVSHDQQQQPTTIMQRNSLSMDGIINTMDRLYPSGWRSPACQDLLDRAPRQRGGQWCDKYRPSHVDGLLDNQTHHHYLRDWLEQQKVTATSALKQQKKQLNMILLVGPHGVGKTAGVFTAAQETGYQVFEIHPGIKRSLKEIIRLVGDMTQNHLVRFDDAQQHYSYNNVATMESQPAPHFGQSLVLLEEVDLVYQSDKGFWTAICDLAQTSKRPIILTCNDTSVIPFDLLALQAVIRYEAPRYDLLPPYLHLICLMEGYTISRTHLASLVRWIGPDLRQLLMTLEYQHHHQPPTTTTTTTTHPMINNNNNNLILQAHLDVLVKQVGPLRLCKSDRIPGAQVTPLCMQLVQNDTGSQTGMMNGSDGDLDLFTSLLVWLNNRSLIDAGVGMTEKRISQVYGLDDYYGANQEDHECGYLHFWKTPQGWDHDETQAHMEAILLEWNHPRKGSGLLDILSWQSICDQRHKQKKDDLLLVEPMLNYSVNSFSVWRRSSFLDLCYGKQIGNMASHSTKTVLSETKGN</sequence>
<feature type="compositionally biased region" description="Polar residues" evidence="1">
    <location>
        <begin position="121"/>
        <end position="139"/>
    </location>
</feature>
<dbReference type="Proteomes" id="UP000078561">
    <property type="component" value="Unassembled WGS sequence"/>
</dbReference>
<dbReference type="SUPFAM" id="SSF52540">
    <property type="entry name" value="P-loop containing nucleoside triphosphate hydrolases"/>
    <property type="match status" value="1"/>
</dbReference>
<dbReference type="PANTHER" id="PTHR23389">
    <property type="entry name" value="CHROMOSOME TRANSMISSION FIDELITY FACTOR 18"/>
    <property type="match status" value="1"/>
</dbReference>
<evidence type="ECO:0008006" key="4">
    <source>
        <dbReference type="Google" id="ProtNLM"/>
    </source>
</evidence>
<dbReference type="InParanoid" id="A0A163V8K0"/>
<feature type="region of interest" description="Disordered" evidence="1">
    <location>
        <begin position="44"/>
        <end position="142"/>
    </location>
</feature>
<dbReference type="InterPro" id="IPR027417">
    <property type="entry name" value="P-loop_NTPase"/>
</dbReference>
<dbReference type="Gene3D" id="3.40.50.300">
    <property type="entry name" value="P-loop containing nucleotide triphosphate hydrolases"/>
    <property type="match status" value="1"/>
</dbReference>
<evidence type="ECO:0000313" key="3">
    <source>
        <dbReference type="Proteomes" id="UP000078561"/>
    </source>
</evidence>
<protein>
    <recommendedName>
        <fullName evidence="4">AAA+ ATPase domain-containing protein</fullName>
    </recommendedName>
</protein>